<feature type="compositionally biased region" description="Polar residues" evidence="1">
    <location>
        <begin position="78"/>
        <end position="88"/>
    </location>
</feature>
<name>A0A4Y7TCR3_COPMI</name>
<evidence type="ECO:0000313" key="2">
    <source>
        <dbReference type="EMBL" id="TEB31801.1"/>
    </source>
</evidence>
<proteinExistence type="predicted"/>
<sequence length="141" mass="15160">MQSPRNDVFLRVNENRSGSKRPGVDGQLTSQGAAKRRRRMPTSGPVSPSDGHPEAGGGGCASSNPTLDNDRLQRDDGSSGSYGKSQDSNTEKPGDYLTRSQVIAALALYGKQESEEDSATCMAPSLKKCSRAWRRITSLEQ</sequence>
<dbReference type="AlphaFoldDB" id="A0A4Y7TCR3"/>
<feature type="compositionally biased region" description="Basic and acidic residues" evidence="1">
    <location>
        <begin position="68"/>
        <end position="77"/>
    </location>
</feature>
<accession>A0A4Y7TCR3</accession>
<evidence type="ECO:0000256" key="1">
    <source>
        <dbReference type="SAM" id="MobiDB-lite"/>
    </source>
</evidence>
<dbReference type="EMBL" id="QPFP01000017">
    <property type="protein sequence ID" value="TEB31801.1"/>
    <property type="molecule type" value="Genomic_DNA"/>
</dbReference>
<dbReference type="Proteomes" id="UP000298030">
    <property type="component" value="Unassembled WGS sequence"/>
</dbReference>
<keyword evidence="3" id="KW-1185">Reference proteome</keyword>
<protein>
    <submittedName>
        <fullName evidence="2">Uncharacterized protein</fullName>
    </submittedName>
</protein>
<organism evidence="2 3">
    <name type="scientific">Coprinellus micaceus</name>
    <name type="common">Glistening ink-cap mushroom</name>
    <name type="synonym">Coprinus micaceus</name>
    <dbReference type="NCBI Taxonomy" id="71717"/>
    <lineage>
        <taxon>Eukaryota</taxon>
        <taxon>Fungi</taxon>
        <taxon>Dikarya</taxon>
        <taxon>Basidiomycota</taxon>
        <taxon>Agaricomycotina</taxon>
        <taxon>Agaricomycetes</taxon>
        <taxon>Agaricomycetidae</taxon>
        <taxon>Agaricales</taxon>
        <taxon>Agaricineae</taxon>
        <taxon>Psathyrellaceae</taxon>
        <taxon>Coprinellus</taxon>
    </lineage>
</organism>
<comment type="caution">
    <text evidence="2">The sequence shown here is derived from an EMBL/GenBank/DDBJ whole genome shotgun (WGS) entry which is preliminary data.</text>
</comment>
<reference evidence="2 3" key="1">
    <citation type="journal article" date="2019" name="Nat. Ecol. Evol.">
        <title>Megaphylogeny resolves global patterns of mushroom evolution.</title>
        <authorList>
            <person name="Varga T."/>
            <person name="Krizsan K."/>
            <person name="Foldi C."/>
            <person name="Dima B."/>
            <person name="Sanchez-Garcia M."/>
            <person name="Sanchez-Ramirez S."/>
            <person name="Szollosi G.J."/>
            <person name="Szarkandi J.G."/>
            <person name="Papp V."/>
            <person name="Albert L."/>
            <person name="Andreopoulos W."/>
            <person name="Angelini C."/>
            <person name="Antonin V."/>
            <person name="Barry K.W."/>
            <person name="Bougher N.L."/>
            <person name="Buchanan P."/>
            <person name="Buyck B."/>
            <person name="Bense V."/>
            <person name="Catcheside P."/>
            <person name="Chovatia M."/>
            <person name="Cooper J."/>
            <person name="Damon W."/>
            <person name="Desjardin D."/>
            <person name="Finy P."/>
            <person name="Geml J."/>
            <person name="Haridas S."/>
            <person name="Hughes K."/>
            <person name="Justo A."/>
            <person name="Karasinski D."/>
            <person name="Kautmanova I."/>
            <person name="Kiss B."/>
            <person name="Kocsube S."/>
            <person name="Kotiranta H."/>
            <person name="LaButti K.M."/>
            <person name="Lechner B.E."/>
            <person name="Liimatainen K."/>
            <person name="Lipzen A."/>
            <person name="Lukacs Z."/>
            <person name="Mihaltcheva S."/>
            <person name="Morgado L.N."/>
            <person name="Niskanen T."/>
            <person name="Noordeloos M.E."/>
            <person name="Ohm R.A."/>
            <person name="Ortiz-Santana B."/>
            <person name="Ovrebo C."/>
            <person name="Racz N."/>
            <person name="Riley R."/>
            <person name="Savchenko A."/>
            <person name="Shiryaev A."/>
            <person name="Soop K."/>
            <person name="Spirin V."/>
            <person name="Szebenyi C."/>
            <person name="Tomsovsky M."/>
            <person name="Tulloss R.E."/>
            <person name="Uehling J."/>
            <person name="Grigoriev I.V."/>
            <person name="Vagvolgyi C."/>
            <person name="Papp T."/>
            <person name="Martin F.M."/>
            <person name="Miettinen O."/>
            <person name="Hibbett D.S."/>
            <person name="Nagy L.G."/>
        </authorList>
    </citation>
    <scope>NUCLEOTIDE SEQUENCE [LARGE SCALE GENOMIC DNA]</scope>
    <source>
        <strain evidence="2 3">FP101781</strain>
    </source>
</reference>
<evidence type="ECO:0000313" key="3">
    <source>
        <dbReference type="Proteomes" id="UP000298030"/>
    </source>
</evidence>
<gene>
    <name evidence="2" type="ORF">FA13DRAFT_1732093</name>
</gene>
<feature type="region of interest" description="Disordered" evidence="1">
    <location>
        <begin position="1"/>
        <end position="97"/>
    </location>
</feature>